<dbReference type="AlphaFoldDB" id="A0A2T7U8W1"/>
<evidence type="ECO:0008006" key="3">
    <source>
        <dbReference type="Google" id="ProtNLM"/>
    </source>
</evidence>
<dbReference type="EMBL" id="LFYT02000039">
    <property type="protein sequence ID" value="PVE41128.1"/>
    <property type="molecule type" value="Genomic_DNA"/>
</dbReference>
<name>A0A2T7U8W1_9BURK</name>
<dbReference type="Pfam" id="PF13365">
    <property type="entry name" value="Trypsin_2"/>
    <property type="match status" value="1"/>
</dbReference>
<organism evidence="1 2">
    <name type="scientific">Limnohabitans planktonicus II-D5</name>
    <dbReference type="NCBI Taxonomy" id="1293045"/>
    <lineage>
        <taxon>Bacteria</taxon>
        <taxon>Pseudomonadati</taxon>
        <taxon>Pseudomonadota</taxon>
        <taxon>Betaproteobacteria</taxon>
        <taxon>Burkholderiales</taxon>
        <taxon>Comamonadaceae</taxon>
        <taxon>Limnohabitans</taxon>
    </lineage>
</organism>
<keyword evidence="2" id="KW-1185">Reference proteome</keyword>
<dbReference type="InterPro" id="IPR009003">
    <property type="entry name" value="Peptidase_S1_PA"/>
</dbReference>
<dbReference type="STRING" id="1293045.H663_03065"/>
<accession>A0A2T7U8W1</accession>
<reference evidence="1" key="1">
    <citation type="submission" date="2017-04" db="EMBL/GenBank/DDBJ databases">
        <title>Unexpected and diverse lifestyles within the genus Limnohabitans.</title>
        <authorList>
            <person name="Kasalicky V."/>
            <person name="Mehrshad M."/>
            <person name="Andrei S.-A."/>
            <person name="Salcher M."/>
            <person name="Kratochvilova H."/>
            <person name="Simek K."/>
            <person name="Ghai R."/>
        </authorList>
    </citation>
    <scope>NUCLEOTIDE SEQUENCE [LARGE SCALE GENOMIC DNA]</scope>
    <source>
        <strain evidence="1">II-D5</strain>
    </source>
</reference>
<dbReference type="GO" id="GO:0004252">
    <property type="term" value="F:serine-type endopeptidase activity"/>
    <property type="evidence" value="ECO:0007669"/>
    <property type="project" value="InterPro"/>
</dbReference>
<dbReference type="PANTHER" id="PTHR43019:SF23">
    <property type="entry name" value="PROTEASE DO-LIKE 5, CHLOROPLASTIC"/>
    <property type="match status" value="1"/>
</dbReference>
<comment type="caution">
    <text evidence="1">The sequence shown here is derived from an EMBL/GenBank/DDBJ whole genome shotgun (WGS) entry which is preliminary data.</text>
</comment>
<dbReference type="Gene3D" id="2.40.10.120">
    <property type="match status" value="1"/>
</dbReference>
<evidence type="ECO:0000313" key="1">
    <source>
        <dbReference type="EMBL" id="PVE41128.1"/>
    </source>
</evidence>
<dbReference type="GO" id="GO:0006508">
    <property type="term" value="P:proteolysis"/>
    <property type="evidence" value="ECO:0007669"/>
    <property type="project" value="InterPro"/>
</dbReference>
<dbReference type="PRINTS" id="PR00834">
    <property type="entry name" value="PROTEASES2C"/>
</dbReference>
<protein>
    <recommendedName>
        <fullName evidence="3">Serine protease</fullName>
    </recommendedName>
</protein>
<evidence type="ECO:0000313" key="2">
    <source>
        <dbReference type="Proteomes" id="UP000037507"/>
    </source>
</evidence>
<gene>
    <name evidence="1" type="ORF">H663_018925</name>
</gene>
<proteinExistence type="predicted"/>
<dbReference type="SUPFAM" id="SSF50494">
    <property type="entry name" value="Trypsin-like serine proteases"/>
    <property type="match status" value="1"/>
</dbReference>
<sequence length="435" mass="47617">MPLAVVKAQQCGRRFLQSTQRQGHPVPASKSILGQITKPWALRGPKHLIGYVHKAHAIYIEHRHHQAISLGARTCQVHGPLGRLHIGARHHHQWPGTDQPGRFLSQFTRVDQERLHKRPPRQRSPKILSGTRNVYIADKFTPCQPTDFMPLTLLMTPIRNRWHQASGRSVALWLCALLTMPCVSHAQDSEVPPPPPPSATLPAAQAVSWGTGFVVSEGYVLTALHVVKGRTSVLVGPVGHNSAGQPRWALAQVLQTDAVLDLALLKARIELPPLALYPGTQVPLGLEVSVIGYPQPRIQGMSKKITQGIINGYRNENSNNTESGFMQISAEVSQGNSGGPVLGPDGTVVGMVQRKLNTPKIAERTQDLLVNVNYALRSSLLIQFLQTTPVTVRQQNLSLSTVLRPYQLYEQTHNSVVSIIARGASPIAAPQTIPQ</sequence>
<dbReference type="InterPro" id="IPR001940">
    <property type="entry name" value="Peptidase_S1C"/>
</dbReference>
<dbReference type="Proteomes" id="UP000037507">
    <property type="component" value="Unassembled WGS sequence"/>
</dbReference>
<dbReference type="PANTHER" id="PTHR43019">
    <property type="entry name" value="SERINE ENDOPROTEASE DEGS"/>
    <property type="match status" value="1"/>
</dbReference>
<dbReference type="OrthoDB" id="9766361at2"/>